<feature type="domain" description="DUF4219" evidence="2">
    <location>
        <begin position="16"/>
        <end position="39"/>
    </location>
</feature>
<dbReference type="PANTHER" id="PTHR47481:SF36">
    <property type="entry name" value="CCHC-TYPE DOMAIN-CONTAINING PROTEIN"/>
    <property type="match status" value="1"/>
</dbReference>
<sequence length="272" mass="31099">MGDLQVVGGIKKLNNRSYNSWSTYMMSYMRGQDLWEVVNGNDTTVEEDVLEHIRDVDTPKEAWDTFAKLFSKKNDTKLQLLESELLSVTQRDMIVAQYFHKVKTLCREITELDPEAPIGDTRMNRIIIHGLKLEFRSFVAAIQGWKIQPSLVEFENLLAGQEALAKQMGGVSLQNEEEALYAYKDKWNSKQHAYGGSKTNDDKVRSHQGEGSIRSWNGSKNRGNGQKFEGKCYNRRKKGHMARIAGQKRRPSRVMLLLPKAKKDGMLRLSSL</sequence>
<evidence type="ECO:0000256" key="1">
    <source>
        <dbReference type="SAM" id="MobiDB-lite"/>
    </source>
</evidence>
<gene>
    <name evidence="4" type="primary">LOC115742195</name>
</gene>
<dbReference type="Pfam" id="PF14223">
    <property type="entry name" value="Retrotran_gag_2"/>
    <property type="match status" value="1"/>
</dbReference>
<feature type="region of interest" description="Disordered" evidence="1">
    <location>
        <begin position="192"/>
        <end position="230"/>
    </location>
</feature>
<dbReference type="GO" id="GO:0008270">
    <property type="term" value="F:zinc ion binding"/>
    <property type="evidence" value="ECO:0007669"/>
    <property type="project" value="InterPro"/>
</dbReference>
<dbReference type="Proteomes" id="UP000827889">
    <property type="component" value="Chromosome 10"/>
</dbReference>
<dbReference type="GO" id="GO:0003676">
    <property type="term" value="F:nucleic acid binding"/>
    <property type="evidence" value="ECO:0007669"/>
    <property type="project" value="InterPro"/>
</dbReference>
<evidence type="ECO:0000259" key="2">
    <source>
        <dbReference type="Pfam" id="PF13961"/>
    </source>
</evidence>
<accession>A0A8B8PDR6</accession>
<name>A0A8B8PDR6_9MYRT</name>
<feature type="compositionally biased region" description="Basic and acidic residues" evidence="1">
    <location>
        <begin position="199"/>
        <end position="208"/>
    </location>
</feature>
<evidence type="ECO:0000313" key="3">
    <source>
        <dbReference type="Proteomes" id="UP000827889"/>
    </source>
</evidence>
<dbReference type="GeneID" id="115742195"/>
<protein>
    <submittedName>
        <fullName evidence="4">Uncharacterized protein LOC115742195</fullName>
    </submittedName>
</protein>
<dbReference type="KEGG" id="rarg:115742195"/>
<dbReference type="Pfam" id="PF13961">
    <property type="entry name" value="DUF4219"/>
    <property type="match status" value="1"/>
</dbReference>
<dbReference type="PANTHER" id="PTHR47481">
    <property type="match status" value="1"/>
</dbReference>
<dbReference type="InterPro" id="IPR025314">
    <property type="entry name" value="DUF4219"/>
</dbReference>
<dbReference type="AlphaFoldDB" id="A0A8B8PDR6"/>
<evidence type="ECO:0000313" key="4">
    <source>
        <dbReference type="RefSeq" id="XP_030532193.2"/>
    </source>
</evidence>
<keyword evidence="3" id="KW-1185">Reference proteome</keyword>
<organism evidence="3 4">
    <name type="scientific">Rhodamnia argentea</name>
    <dbReference type="NCBI Taxonomy" id="178133"/>
    <lineage>
        <taxon>Eukaryota</taxon>
        <taxon>Viridiplantae</taxon>
        <taxon>Streptophyta</taxon>
        <taxon>Embryophyta</taxon>
        <taxon>Tracheophyta</taxon>
        <taxon>Spermatophyta</taxon>
        <taxon>Magnoliopsida</taxon>
        <taxon>eudicotyledons</taxon>
        <taxon>Gunneridae</taxon>
        <taxon>Pentapetalae</taxon>
        <taxon>rosids</taxon>
        <taxon>malvids</taxon>
        <taxon>Myrtales</taxon>
        <taxon>Myrtaceae</taxon>
        <taxon>Myrtoideae</taxon>
        <taxon>Myrteae</taxon>
        <taxon>Australasian group</taxon>
        <taxon>Rhodamnia</taxon>
    </lineage>
</organism>
<reference evidence="4" key="1">
    <citation type="submission" date="2025-08" db="UniProtKB">
        <authorList>
            <consortium name="RefSeq"/>
        </authorList>
    </citation>
    <scope>IDENTIFICATION</scope>
    <source>
        <tissue evidence="4">Leaf</tissue>
    </source>
</reference>
<feature type="compositionally biased region" description="Polar residues" evidence="1">
    <location>
        <begin position="214"/>
        <end position="224"/>
    </location>
</feature>
<dbReference type="RefSeq" id="XP_030532193.2">
    <property type="nucleotide sequence ID" value="XM_030676333.2"/>
</dbReference>
<proteinExistence type="predicted"/>